<comment type="caution">
    <text evidence="2">The sequence shown here is derived from an EMBL/GenBank/DDBJ whole genome shotgun (WGS) entry which is preliminary data.</text>
</comment>
<keyword evidence="3" id="KW-1185">Reference proteome</keyword>
<evidence type="ECO:0000256" key="1">
    <source>
        <dbReference type="SAM" id="Phobius"/>
    </source>
</evidence>
<keyword evidence="1" id="KW-1133">Transmembrane helix</keyword>
<sequence>MRVISQDRWIAWLSGWFERLICSVNYAGGNLLSGFPPASHIQIQMASEIRRRHLADTRCLLPVSALAVGVLVCCSSPVSTVSCRCHPVFCDPLCNACVLPSTVLPLPSHRSSCRRCLVVAVDVAVVAAGALSRCRRCRCGVALPWLMWLLLPVVAVLLLLSIVIVPSSFCRHFVVVVDVAVVTDVVVVVLSLCGS</sequence>
<keyword evidence="1" id="KW-0472">Membrane</keyword>
<evidence type="ECO:0000313" key="2">
    <source>
        <dbReference type="EMBL" id="KAB8301906.1"/>
    </source>
</evidence>
<dbReference type="EMBL" id="WBSO01000001">
    <property type="protein sequence ID" value="KAB8301906.1"/>
    <property type="molecule type" value="Genomic_DNA"/>
</dbReference>
<proteinExistence type="predicted"/>
<dbReference type="Proteomes" id="UP000440041">
    <property type="component" value="Unassembled WGS sequence"/>
</dbReference>
<evidence type="ECO:0000313" key="3">
    <source>
        <dbReference type="Proteomes" id="UP000440041"/>
    </source>
</evidence>
<keyword evidence="1" id="KW-0812">Transmembrane</keyword>
<organism evidence="2 3">
    <name type="scientific">Bifidobacterium apri</name>
    <dbReference type="NCBI Taxonomy" id="1769423"/>
    <lineage>
        <taxon>Bacteria</taxon>
        <taxon>Bacillati</taxon>
        <taxon>Actinomycetota</taxon>
        <taxon>Actinomycetes</taxon>
        <taxon>Bifidobacteriales</taxon>
        <taxon>Bifidobacteriaceae</taxon>
        <taxon>Bifidobacterium</taxon>
    </lineage>
</organism>
<protein>
    <submittedName>
        <fullName evidence="2">Uncharacterized protein</fullName>
    </submittedName>
</protein>
<reference evidence="2 3" key="1">
    <citation type="submission" date="2019-09" db="EMBL/GenBank/DDBJ databases">
        <title>Characterization of the phylogenetic diversity of two novel species belonging to the genus Bifidobacterium: Bifidobacterium cebidarum sp. nov. and Bifidobacterium leontopitheci sp. nov.</title>
        <authorList>
            <person name="Lugli G.A."/>
            <person name="Duranti S."/>
            <person name="Milani C."/>
            <person name="Turroni F."/>
            <person name="Ventura M."/>
        </authorList>
    </citation>
    <scope>NUCLEOTIDE SEQUENCE [LARGE SCALE GENOMIC DNA]</scope>
    <source>
        <strain evidence="2 3">DSM 100238</strain>
    </source>
</reference>
<name>A0A6A2VBJ3_9BIFI</name>
<gene>
    <name evidence="2" type="ORF">DSM100238_0225</name>
</gene>
<dbReference type="AlphaFoldDB" id="A0A6A2VBJ3"/>
<accession>A0A6A2VBJ3</accession>
<feature type="transmembrane region" description="Helical" evidence="1">
    <location>
        <begin position="172"/>
        <end position="193"/>
    </location>
</feature>
<feature type="transmembrane region" description="Helical" evidence="1">
    <location>
        <begin position="145"/>
        <end position="166"/>
    </location>
</feature>